<dbReference type="PANTHER" id="PTHR31964:SF124">
    <property type="entry name" value="ADENINE NUCLEOTIDE ALPHA HYDROLASES-LIKE SUPERFAMILY PROTEIN"/>
    <property type="match status" value="1"/>
</dbReference>
<protein>
    <recommendedName>
        <fullName evidence="1">UspA domain-containing protein</fullName>
    </recommendedName>
</protein>
<sequence>MGAEKEKVKNTVNIVVAVDESQESMRACQWACTHLLADQKNAHQPYKFTLLHVQAPICVAGGPAYIMSSDVCYLLELDTKRSTQKILKQALNICRHRNVKADTHVVIGKPKERICEAAQKLGANFLVMGRRDHSLLIRLVRESLCDCCSRNAMCPVIVVNEKVYNNGEEN</sequence>
<evidence type="ECO:0000313" key="2">
    <source>
        <dbReference type="EMBL" id="JAG94269.1"/>
    </source>
</evidence>
<dbReference type="SUPFAM" id="SSF52402">
    <property type="entry name" value="Adenine nucleotide alpha hydrolases-like"/>
    <property type="match status" value="1"/>
</dbReference>
<dbReference type="Gene3D" id="3.40.50.620">
    <property type="entry name" value="HUPs"/>
    <property type="match status" value="1"/>
</dbReference>
<organism evidence="2">
    <name type="scientific">Araucaria cunninghamii</name>
    <name type="common">Hoop pine</name>
    <name type="synonym">Moreton Bay pine</name>
    <dbReference type="NCBI Taxonomy" id="56994"/>
    <lineage>
        <taxon>Eukaryota</taxon>
        <taxon>Viridiplantae</taxon>
        <taxon>Streptophyta</taxon>
        <taxon>Embryophyta</taxon>
        <taxon>Tracheophyta</taxon>
        <taxon>Spermatophyta</taxon>
        <taxon>Pinopsida</taxon>
        <taxon>Pinidae</taxon>
        <taxon>Conifers II</taxon>
        <taxon>Araucariales</taxon>
        <taxon>Araucariaceae</taxon>
        <taxon>Araucaria</taxon>
    </lineage>
</organism>
<dbReference type="AlphaFoldDB" id="A0A0D6QUR0"/>
<dbReference type="InterPro" id="IPR006016">
    <property type="entry name" value="UspA"/>
</dbReference>
<proteinExistence type="predicted"/>
<feature type="domain" description="UspA" evidence="1">
    <location>
        <begin position="13"/>
        <end position="159"/>
    </location>
</feature>
<dbReference type="EMBL" id="GCKF01044121">
    <property type="protein sequence ID" value="JAG94269.1"/>
    <property type="molecule type" value="Transcribed_RNA"/>
</dbReference>
<dbReference type="CDD" id="cd23659">
    <property type="entry name" value="USP_At3g01520-like"/>
    <property type="match status" value="1"/>
</dbReference>
<reference evidence="2" key="1">
    <citation type="submission" date="2015-03" db="EMBL/GenBank/DDBJ databases">
        <title>A transcriptome of Araucaria cunninghamii, an australian fine timber species.</title>
        <authorList>
            <person name="Jing Yi C.J.Y."/>
            <person name="Yin San L.Y.S."/>
            <person name="Abdul Karim S.S."/>
            <person name="Wan Azmi N.N."/>
            <person name="Hercus R.R."/>
            <person name="Croft L.L."/>
        </authorList>
    </citation>
    <scope>NUCLEOTIDE SEQUENCE</scope>
    <source>
        <strain evidence="2">MI0301</strain>
        <tissue evidence="2">Leaf</tissue>
    </source>
</reference>
<dbReference type="InterPro" id="IPR006015">
    <property type="entry name" value="Universal_stress_UspA"/>
</dbReference>
<name>A0A0D6QUR0_ARACU</name>
<dbReference type="PRINTS" id="PR01438">
    <property type="entry name" value="UNVRSLSTRESS"/>
</dbReference>
<accession>A0A0D6QUR0</accession>
<dbReference type="Pfam" id="PF00582">
    <property type="entry name" value="Usp"/>
    <property type="match status" value="1"/>
</dbReference>
<evidence type="ECO:0000259" key="1">
    <source>
        <dbReference type="Pfam" id="PF00582"/>
    </source>
</evidence>
<dbReference type="InterPro" id="IPR014729">
    <property type="entry name" value="Rossmann-like_a/b/a_fold"/>
</dbReference>
<dbReference type="PANTHER" id="PTHR31964">
    <property type="entry name" value="ADENINE NUCLEOTIDE ALPHA HYDROLASES-LIKE SUPERFAMILY PROTEIN"/>
    <property type="match status" value="1"/>
</dbReference>